<organism evidence="1 2">
    <name type="scientific">Anguilla anguilla</name>
    <name type="common">European freshwater eel</name>
    <name type="synonym">Muraena anguilla</name>
    <dbReference type="NCBI Taxonomy" id="7936"/>
    <lineage>
        <taxon>Eukaryota</taxon>
        <taxon>Metazoa</taxon>
        <taxon>Chordata</taxon>
        <taxon>Craniata</taxon>
        <taxon>Vertebrata</taxon>
        <taxon>Euteleostomi</taxon>
        <taxon>Actinopterygii</taxon>
        <taxon>Neopterygii</taxon>
        <taxon>Teleostei</taxon>
        <taxon>Anguilliformes</taxon>
        <taxon>Anguillidae</taxon>
        <taxon>Anguilla</taxon>
    </lineage>
</organism>
<dbReference type="AlphaFoldDB" id="A0A9D3MSZ4"/>
<sequence>MRFCSCSFAEAVSRPAVRSSCTLDGRVLLACSVDRGDRVRLQWAGLTNLSSLSPQPAQTETERTLYLFGSTPGHVLCVAENPVSKKSSRSTVKRCRDMGENIYVTMQGFQDRRLEKQEKEVLDNSIYVTCESLRAIRAET</sequence>
<comment type="caution">
    <text evidence="1">The sequence shown here is derived from an EMBL/GenBank/DDBJ whole genome shotgun (WGS) entry which is preliminary data.</text>
</comment>
<accession>A0A9D3MSZ4</accession>
<reference evidence="1" key="1">
    <citation type="submission" date="2021-01" db="EMBL/GenBank/DDBJ databases">
        <title>A chromosome-scale assembly of European eel, Anguilla anguilla.</title>
        <authorList>
            <person name="Henkel C."/>
            <person name="Jong-Raadsen S.A."/>
            <person name="Dufour S."/>
            <person name="Weltzien F.-A."/>
            <person name="Palstra A.P."/>
            <person name="Pelster B."/>
            <person name="Spaink H.P."/>
            <person name="Van Den Thillart G.E."/>
            <person name="Jansen H."/>
            <person name="Zahm M."/>
            <person name="Klopp C."/>
            <person name="Cedric C."/>
            <person name="Louis A."/>
            <person name="Berthelot C."/>
            <person name="Parey E."/>
            <person name="Roest Crollius H."/>
            <person name="Montfort J."/>
            <person name="Robinson-Rechavi M."/>
            <person name="Bucao C."/>
            <person name="Bouchez O."/>
            <person name="Gislard M."/>
            <person name="Lluch J."/>
            <person name="Milhes M."/>
            <person name="Lampietro C."/>
            <person name="Lopez Roques C."/>
            <person name="Donnadieu C."/>
            <person name="Braasch I."/>
            <person name="Desvignes T."/>
            <person name="Postlethwait J."/>
            <person name="Bobe J."/>
            <person name="Guiguen Y."/>
            <person name="Dirks R."/>
        </authorList>
    </citation>
    <scope>NUCLEOTIDE SEQUENCE</scope>
    <source>
        <strain evidence="1">Tag_6206</strain>
        <tissue evidence="1">Liver</tissue>
    </source>
</reference>
<evidence type="ECO:0008006" key="3">
    <source>
        <dbReference type="Google" id="ProtNLM"/>
    </source>
</evidence>
<dbReference type="EMBL" id="JAFIRN010000003">
    <property type="protein sequence ID" value="KAG5853371.1"/>
    <property type="molecule type" value="Genomic_DNA"/>
</dbReference>
<dbReference type="Gene3D" id="2.60.40.10">
    <property type="entry name" value="Immunoglobulins"/>
    <property type="match status" value="1"/>
</dbReference>
<proteinExistence type="predicted"/>
<keyword evidence="2" id="KW-1185">Reference proteome</keyword>
<evidence type="ECO:0000313" key="1">
    <source>
        <dbReference type="EMBL" id="KAG5853371.1"/>
    </source>
</evidence>
<dbReference type="InterPro" id="IPR013783">
    <property type="entry name" value="Ig-like_fold"/>
</dbReference>
<evidence type="ECO:0000313" key="2">
    <source>
        <dbReference type="Proteomes" id="UP001044222"/>
    </source>
</evidence>
<gene>
    <name evidence="1" type="ORF">ANANG_G00072590</name>
</gene>
<protein>
    <recommendedName>
        <fullName evidence="3">Ig-like domain-containing protein</fullName>
    </recommendedName>
</protein>
<dbReference type="Proteomes" id="UP001044222">
    <property type="component" value="Unassembled WGS sequence"/>
</dbReference>
<name>A0A9D3MSZ4_ANGAN</name>